<dbReference type="AlphaFoldDB" id="A0A3P7WDW6"/>
<gene>
    <name evidence="1" type="ORF">BTMF_LOCUS3753</name>
</gene>
<evidence type="ECO:0000313" key="2">
    <source>
        <dbReference type="Proteomes" id="UP000280834"/>
    </source>
</evidence>
<evidence type="ECO:0000313" key="1">
    <source>
        <dbReference type="EMBL" id="VDO15442.1"/>
    </source>
</evidence>
<protein>
    <submittedName>
        <fullName evidence="1">Uncharacterized protein</fullName>
    </submittedName>
</protein>
<feature type="non-terminal residue" evidence="1">
    <location>
        <position position="77"/>
    </location>
</feature>
<reference evidence="1 2" key="1">
    <citation type="submission" date="2018-11" db="EMBL/GenBank/DDBJ databases">
        <authorList>
            <consortium name="Pathogen Informatics"/>
        </authorList>
    </citation>
    <scope>NUCLEOTIDE SEQUENCE [LARGE SCALE GENOMIC DNA]</scope>
</reference>
<dbReference type="EMBL" id="UZAG01003502">
    <property type="protein sequence ID" value="VDO15442.1"/>
    <property type="molecule type" value="Genomic_DNA"/>
</dbReference>
<accession>A0A3P7WDW6</accession>
<organism evidence="1 2">
    <name type="scientific">Brugia timori</name>
    <dbReference type="NCBI Taxonomy" id="42155"/>
    <lineage>
        <taxon>Eukaryota</taxon>
        <taxon>Metazoa</taxon>
        <taxon>Ecdysozoa</taxon>
        <taxon>Nematoda</taxon>
        <taxon>Chromadorea</taxon>
        <taxon>Rhabditida</taxon>
        <taxon>Spirurina</taxon>
        <taxon>Spiruromorpha</taxon>
        <taxon>Filarioidea</taxon>
        <taxon>Onchocercidae</taxon>
        <taxon>Brugia</taxon>
    </lineage>
</organism>
<name>A0A3P7WDW6_9BILA</name>
<dbReference type="Proteomes" id="UP000280834">
    <property type="component" value="Unassembled WGS sequence"/>
</dbReference>
<proteinExistence type="predicted"/>
<keyword evidence="2" id="KW-1185">Reference proteome</keyword>
<sequence>MFCGNHSSIWNLFARSFEDEKPNLWDGWNRKTEYKRGRVTEGRRDGVLNLMRAILYSFKRGTKNEKGWSCRGRPLKT</sequence>